<feature type="domain" description="GGDEF" evidence="3">
    <location>
        <begin position="311"/>
        <end position="444"/>
    </location>
</feature>
<name>A0ABR8E0K5_9NOSO</name>
<dbReference type="PROSITE" id="PS50883">
    <property type="entry name" value="EAL"/>
    <property type="match status" value="1"/>
</dbReference>
<dbReference type="SUPFAM" id="SSF141868">
    <property type="entry name" value="EAL domain-like"/>
    <property type="match status" value="1"/>
</dbReference>
<dbReference type="Gene3D" id="3.20.20.450">
    <property type="entry name" value="EAL domain"/>
    <property type="match status" value="1"/>
</dbReference>
<comment type="caution">
    <text evidence="4">The sequence shown here is derived from an EMBL/GenBank/DDBJ whole genome shotgun (WGS) entry which is preliminary data.</text>
</comment>
<dbReference type="SUPFAM" id="SSF69118">
    <property type="entry name" value="AhpD-like"/>
    <property type="match status" value="1"/>
</dbReference>
<feature type="coiled-coil region" evidence="1">
    <location>
        <begin position="229"/>
        <end position="256"/>
    </location>
</feature>
<dbReference type="EMBL" id="JACJSI010000233">
    <property type="protein sequence ID" value="MBD2535099.1"/>
    <property type="molecule type" value="Genomic_DNA"/>
</dbReference>
<dbReference type="InterPro" id="IPR052155">
    <property type="entry name" value="Biofilm_reg_signaling"/>
</dbReference>
<dbReference type="InterPro" id="IPR043128">
    <property type="entry name" value="Rev_trsase/Diguanyl_cyclase"/>
</dbReference>
<dbReference type="CDD" id="cd01948">
    <property type="entry name" value="EAL"/>
    <property type="match status" value="1"/>
</dbReference>
<dbReference type="Pfam" id="PF00563">
    <property type="entry name" value="EAL"/>
    <property type="match status" value="1"/>
</dbReference>
<keyword evidence="5" id="KW-1185">Reference proteome</keyword>
<dbReference type="Gene3D" id="1.20.1290.10">
    <property type="entry name" value="AhpD-like"/>
    <property type="match status" value="1"/>
</dbReference>
<dbReference type="InterPro" id="IPR029787">
    <property type="entry name" value="Nucleotide_cyclase"/>
</dbReference>
<proteinExistence type="predicted"/>
<dbReference type="InterPro" id="IPR001633">
    <property type="entry name" value="EAL_dom"/>
</dbReference>
<evidence type="ECO:0000313" key="4">
    <source>
        <dbReference type="EMBL" id="MBD2535099.1"/>
    </source>
</evidence>
<evidence type="ECO:0000259" key="3">
    <source>
        <dbReference type="PROSITE" id="PS50887"/>
    </source>
</evidence>
<evidence type="ECO:0000259" key="2">
    <source>
        <dbReference type="PROSITE" id="PS50883"/>
    </source>
</evidence>
<feature type="domain" description="EAL" evidence="2">
    <location>
        <begin position="453"/>
        <end position="706"/>
    </location>
</feature>
<dbReference type="InterPro" id="IPR000160">
    <property type="entry name" value="GGDEF_dom"/>
</dbReference>
<dbReference type="InterPro" id="IPR029032">
    <property type="entry name" value="AhpD-like"/>
</dbReference>
<keyword evidence="1" id="KW-0175">Coiled coil</keyword>
<dbReference type="Pfam" id="PF00990">
    <property type="entry name" value="GGDEF"/>
    <property type="match status" value="1"/>
</dbReference>
<dbReference type="PANTHER" id="PTHR44757">
    <property type="entry name" value="DIGUANYLATE CYCLASE DGCP"/>
    <property type="match status" value="1"/>
</dbReference>
<accession>A0ABR8E0K5</accession>
<reference evidence="4 5" key="1">
    <citation type="journal article" date="2020" name="ISME J.">
        <title>Comparative genomics reveals insights into cyanobacterial evolution and habitat adaptation.</title>
        <authorList>
            <person name="Chen M.Y."/>
            <person name="Teng W.K."/>
            <person name="Zhao L."/>
            <person name="Hu C.X."/>
            <person name="Zhou Y.K."/>
            <person name="Han B.P."/>
            <person name="Song L.R."/>
            <person name="Shu W.S."/>
        </authorList>
    </citation>
    <scope>NUCLEOTIDE SEQUENCE [LARGE SCALE GENOMIC DNA]</scope>
    <source>
        <strain evidence="4 5">FACHB-838</strain>
    </source>
</reference>
<dbReference type="SMART" id="SM00052">
    <property type="entry name" value="EAL"/>
    <property type="match status" value="1"/>
</dbReference>
<dbReference type="PANTHER" id="PTHR44757:SF2">
    <property type="entry name" value="BIOFILM ARCHITECTURE MAINTENANCE PROTEIN MBAA"/>
    <property type="match status" value="1"/>
</dbReference>
<dbReference type="RefSeq" id="WP_190945962.1">
    <property type="nucleotide sequence ID" value="NZ_JACJSI010000233.1"/>
</dbReference>
<dbReference type="SUPFAM" id="SSF55073">
    <property type="entry name" value="Nucleotide cyclase"/>
    <property type="match status" value="1"/>
</dbReference>
<dbReference type="NCBIfam" id="TIGR00254">
    <property type="entry name" value="GGDEF"/>
    <property type="match status" value="1"/>
</dbReference>
<dbReference type="InterPro" id="IPR035919">
    <property type="entry name" value="EAL_sf"/>
</dbReference>
<protein>
    <submittedName>
        <fullName evidence="4">EAL domain-containing protein</fullName>
    </submittedName>
</protein>
<evidence type="ECO:0000313" key="5">
    <source>
        <dbReference type="Proteomes" id="UP000623440"/>
    </source>
</evidence>
<organism evidence="4 5">
    <name type="scientific">Nostoc flagelliforme FACHB-838</name>
    <dbReference type="NCBI Taxonomy" id="2692904"/>
    <lineage>
        <taxon>Bacteria</taxon>
        <taxon>Bacillati</taxon>
        <taxon>Cyanobacteriota</taxon>
        <taxon>Cyanophyceae</taxon>
        <taxon>Nostocales</taxon>
        <taxon>Nostocaceae</taxon>
        <taxon>Nostoc</taxon>
    </lineage>
</organism>
<dbReference type="Gene3D" id="3.30.70.270">
    <property type="match status" value="1"/>
</dbReference>
<gene>
    <name evidence="4" type="ORF">H6G97_39070</name>
</gene>
<sequence length="706" mass="80765">MRTSAEIKAEIAKKFGFVPSFFEPAEQNIQALENLWQQTLCAYVNNPLSPMLKEKLFAYLSRYCALPYCIICHSCHLRTLGVEAQQILNLLESPPPTATDIDAYLYILACSSSQLINLSDLSEALEKSLLYCSIFIFLEPEQGKDCRSHLRRLLGLVNYQHLITFISYIKMCHLWIEAHPEVSYKTDKRVIKQLSKLLESEPSLADFFDNYIEKIKHQQQLQTEHLAQIAQRQQNQEVLRKAYEQLEIRVEERTAELLKSNMLLKQEIKERHLAQAQLVNIAFHDALTGLPNRMQFMERLKQTVERAKSGNLFAVLFLDLDRFKVVNDSLGHTIGDQLLVALAHRLQTGLRSGDILARLGGDEFAILLEEIQGIKDVIDIAERLQQQLAIPFHLSGHEVFSTVSIGIALSTTGDDQIENLLRNADIAMYRAKALGRAGYKIFDTAMYIESTKLLQLETDLRRAVERQEFRIYYQPIVSLQTEKIIGFESLIRWQHPKQGLMLPTDFISMAEETGLIVPIGYWVLREACNQMHQWQQQFPQTQLTISVNLSSKQLSQSNFTEQIYLILQETKLDPSRLKLEMTESVLIENTQSATAILWQLKEIGIELHIDDFGTGYSSLSYLHRFPISTLKIDRSFIKNMDTNSSYAEIVRTIITLAHNLSIDVIAEGIETVLQLEQVKKLQCKYGQGYFFSQPATVSVASALIQQ</sequence>
<dbReference type="CDD" id="cd01949">
    <property type="entry name" value="GGDEF"/>
    <property type="match status" value="1"/>
</dbReference>
<dbReference type="SMART" id="SM00267">
    <property type="entry name" value="GGDEF"/>
    <property type="match status" value="1"/>
</dbReference>
<evidence type="ECO:0000256" key="1">
    <source>
        <dbReference type="SAM" id="Coils"/>
    </source>
</evidence>
<dbReference type="Proteomes" id="UP000623440">
    <property type="component" value="Unassembled WGS sequence"/>
</dbReference>
<dbReference type="PROSITE" id="PS50887">
    <property type="entry name" value="GGDEF"/>
    <property type="match status" value="1"/>
</dbReference>